<name>A0A8K0D0H1_IGNLU</name>
<dbReference type="EMBL" id="VTPC01004570">
    <property type="protein sequence ID" value="KAF2896994.1"/>
    <property type="molecule type" value="Genomic_DNA"/>
</dbReference>
<proteinExistence type="predicted"/>
<organism evidence="2 3">
    <name type="scientific">Ignelater luminosus</name>
    <name type="common">Cucubano</name>
    <name type="synonym">Pyrophorus luminosus</name>
    <dbReference type="NCBI Taxonomy" id="2038154"/>
    <lineage>
        <taxon>Eukaryota</taxon>
        <taxon>Metazoa</taxon>
        <taxon>Ecdysozoa</taxon>
        <taxon>Arthropoda</taxon>
        <taxon>Hexapoda</taxon>
        <taxon>Insecta</taxon>
        <taxon>Pterygota</taxon>
        <taxon>Neoptera</taxon>
        <taxon>Endopterygota</taxon>
        <taxon>Coleoptera</taxon>
        <taxon>Polyphaga</taxon>
        <taxon>Elateriformia</taxon>
        <taxon>Elateroidea</taxon>
        <taxon>Elateridae</taxon>
        <taxon>Agrypninae</taxon>
        <taxon>Pyrophorini</taxon>
        <taxon>Ignelater</taxon>
    </lineage>
</organism>
<gene>
    <name evidence="2" type="ORF">ILUMI_09181</name>
</gene>
<feature type="compositionally biased region" description="Acidic residues" evidence="1">
    <location>
        <begin position="15"/>
        <end position="29"/>
    </location>
</feature>
<accession>A0A8K0D0H1</accession>
<evidence type="ECO:0000313" key="3">
    <source>
        <dbReference type="Proteomes" id="UP000801492"/>
    </source>
</evidence>
<protein>
    <submittedName>
        <fullName evidence="2">Uncharacterized protein</fullName>
    </submittedName>
</protein>
<evidence type="ECO:0000256" key="1">
    <source>
        <dbReference type="SAM" id="MobiDB-lite"/>
    </source>
</evidence>
<feature type="region of interest" description="Disordered" evidence="1">
    <location>
        <begin position="1"/>
        <end position="64"/>
    </location>
</feature>
<reference evidence="2" key="1">
    <citation type="submission" date="2019-08" db="EMBL/GenBank/DDBJ databases">
        <title>The genome of the North American firefly Photinus pyralis.</title>
        <authorList>
            <consortium name="Photinus pyralis genome working group"/>
            <person name="Fallon T.R."/>
            <person name="Sander Lower S.E."/>
            <person name="Weng J.-K."/>
        </authorList>
    </citation>
    <scope>NUCLEOTIDE SEQUENCE</scope>
    <source>
        <strain evidence="2">TRF0915ILg1</strain>
        <tissue evidence="2">Whole body</tissue>
    </source>
</reference>
<dbReference type="Proteomes" id="UP000801492">
    <property type="component" value="Unassembled WGS sequence"/>
</dbReference>
<evidence type="ECO:0000313" key="2">
    <source>
        <dbReference type="EMBL" id="KAF2896994.1"/>
    </source>
</evidence>
<keyword evidence="3" id="KW-1185">Reference proteome</keyword>
<dbReference type="AlphaFoldDB" id="A0A8K0D0H1"/>
<sequence>MEPAVPLYEPRPVEESVDQPEPDPYEDSGDSSYTSAADAIGSSSIESDNSNEDRLRKKMTTQEQEQQIWMNGVIEAEMRKHDIKVQSEWDELIKSARTNPSPFNVVNATQDIFFNMSEALAPYFMKKAKLSMKLETVTA</sequence>
<comment type="caution">
    <text evidence="2">The sequence shown here is derived from an EMBL/GenBank/DDBJ whole genome shotgun (WGS) entry which is preliminary data.</text>
</comment>